<dbReference type="Proteomes" id="UP000260823">
    <property type="component" value="Unassembled WGS sequence"/>
</dbReference>
<evidence type="ECO:0000313" key="3">
    <source>
        <dbReference type="EMBL" id="RFZ81845.1"/>
    </source>
</evidence>
<dbReference type="PANTHER" id="PTHR30565">
    <property type="entry name" value="PROTEIN YCIF"/>
    <property type="match status" value="1"/>
</dbReference>
<dbReference type="InterPro" id="IPR009078">
    <property type="entry name" value="Ferritin-like_SF"/>
</dbReference>
<dbReference type="CDD" id="cd07909">
    <property type="entry name" value="YciF"/>
    <property type="match status" value="1"/>
</dbReference>
<protein>
    <submittedName>
        <fullName evidence="3">Ferritin-like domain-containing protein</fullName>
    </submittedName>
</protein>
<feature type="compositionally biased region" description="Low complexity" evidence="2">
    <location>
        <begin position="1"/>
        <end position="18"/>
    </location>
</feature>
<accession>A0A3E2NLH0</accession>
<dbReference type="EMBL" id="QWDE01000004">
    <property type="protein sequence ID" value="RFZ81845.1"/>
    <property type="molecule type" value="Genomic_DNA"/>
</dbReference>
<dbReference type="InterPro" id="IPR012347">
    <property type="entry name" value="Ferritin-like"/>
</dbReference>
<organism evidence="3 4">
    <name type="scientific">Mucilaginibacter terrenus</name>
    <dbReference type="NCBI Taxonomy" id="2482727"/>
    <lineage>
        <taxon>Bacteria</taxon>
        <taxon>Pseudomonadati</taxon>
        <taxon>Bacteroidota</taxon>
        <taxon>Sphingobacteriia</taxon>
        <taxon>Sphingobacteriales</taxon>
        <taxon>Sphingobacteriaceae</taxon>
        <taxon>Mucilaginibacter</taxon>
    </lineage>
</organism>
<evidence type="ECO:0000256" key="2">
    <source>
        <dbReference type="SAM" id="MobiDB-lite"/>
    </source>
</evidence>
<sequence length="197" mass="21469">MATTKTAAKTASTASKSASKTKKAPETTENVEESALNELFIDELKDIYWAETHLVKALAKLAKKATTDELRQAIETHIEQTENQVTRLESVFDSIEEKASAKKCEAMAGLIKESEEIVSDTEDGSITRDAGIISACQKVEHYEIASYGTLKTLAGVLGYTEAVELLDATLQEEKQTDELLTQIAVSAINQPAKSEKE</sequence>
<name>A0A3E2NLH0_9SPHI</name>
<evidence type="ECO:0000256" key="1">
    <source>
        <dbReference type="SAM" id="Coils"/>
    </source>
</evidence>
<dbReference type="RefSeq" id="WP_117384664.1">
    <property type="nucleotide sequence ID" value="NZ_QWDE01000004.1"/>
</dbReference>
<dbReference type="SUPFAM" id="SSF47240">
    <property type="entry name" value="Ferritin-like"/>
    <property type="match status" value="1"/>
</dbReference>
<evidence type="ECO:0000313" key="4">
    <source>
        <dbReference type="Proteomes" id="UP000260823"/>
    </source>
</evidence>
<keyword evidence="1" id="KW-0175">Coiled coil</keyword>
<proteinExistence type="predicted"/>
<keyword evidence="4" id="KW-1185">Reference proteome</keyword>
<feature type="coiled-coil region" evidence="1">
    <location>
        <begin position="71"/>
        <end position="98"/>
    </location>
</feature>
<dbReference type="Pfam" id="PF05974">
    <property type="entry name" value="DUF892"/>
    <property type="match status" value="1"/>
</dbReference>
<dbReference type="AlphaFoldDB" id="A0A3E2NLH0"/>
<feature type="region of interest" description="Disordered" evidence="2">
    <location>
        <begin position="1"/>
        <end position="32"/>
    </location>
</feature>
<comment type="caution">
    <text evidence="3">The sequence shown here is derived from an EMBL/GenBank/DDBJ whole genome shotgun (WGS) entry which is preliminary data.</text>
</comment>
<dbReference type="OrthoDB" id="9795056at2"/>
<gene>
    <name evidence="3" type="ORF">DYU05_18675</name>
</gene>
<dbReference type="InterPro" id="IPR010287">
    <property type="entry name" value="DUF892_YciF-like"/>
</dbReference>
<dbReference type="Gene3D" id="1.20.1260.10">
    <property type="match status" value="1"/>
</dbReference>
<reference evidence="3 4" key="1">
    <citation type="submission" date="2018-08" db="EMBL/GenBank/DDBJ databases">
        <title>Mucilaginibacter terrae sp. nov., isolated from manganese diggings.</title>
        <authorList>
            <person name="Huang Y."/>
            <person name="Zhou Z."/>
        </authorList>
    </citation>
    <scope>NUCLEOTIDE SEQUENCE [LARGE SCALE GENOMIC DNA]</scope>
    <source>
        <strain evidence="3 4">ZH6</strain>
    </source>
</reference>
<dbReference type="InterPro" id="IPR047114">
    <property type="entry name" value="YciF"/>
</dbReference>
<dbReference type="PANTHER" id="PTHR30565:SF9">
    <property type="entry name" value="PROTEIN YCIF"/>
    <property type="match status" value="1"/>
</dbReference>